<evidence type="ECO:0000256" key="7">
    <source>
        <dbReference type="SAM" id="Phobius"/>
    </source>
</evidence>
<dbReference type="GO" id="GO:0006508">
    <property type="term" value="P:proteolysis"/>
    <property type="evidence" value="ECO:0007669"/>
    <property type="project" value="UniProtKB-KW"/>
</dbReference>
<feature type="transmembrane region" description="Helical" evidence="7">
    <location>
        <begin position="146"/>
        <end position="164"/>
    </location>
</feature>
<keyword evidence="5 7" id="KW-1133">Transmembrane helix</keyword>
<sequence length="292" mass="30836">MRHPDRPTGLRCVRCERPACPDCLVDAAVGFQCVDCVREGNRGVRRATTAAGGEPVAKPVASYALIAVNVAMYVLTAVLAGNPLHNEQSTFFHQLSGFPPSMADGEWWRLLTSGFLHFGPVHLAGNMVSLLVLAMIETRLGRGPFLLIYFLSLLGGSAAAYAFQSPLSEGAGASGAIYGLLGALIVLVLREKWDFHALMNVVGLLAVNLAISISVVEISLAAHLGGLAAGAAVAFGLVVAPREKRRQWHAVTVVVVVVAIVGLLVVRTPQVVDAVPLCLPPTADGFSCYRYG</sequence>
<proteinExistence type="inferred from homology"/>
<dbReference type="EMBL" id="PTIX01000006">
    <property type="protein sequence ID" value="PPK68115.1"/>
    <property type="molecule type" value="Genomic_DNA"/>
</dbReference>
<dbReference type="InterPro" id="IPR035952">
    <property type="entry name" value="Rhomboid-like_sf"/>
</dbReference>
<feature type="domain" description="Peptidase S54 rhomboid" evidence="8">
    <location>
        <begin position="105"/>
        <end position="237"/>
    </location>
</feature>
<organism evidence="9 10">
    <name type="scientific">Actinokineospora auranticolor</name>
    <dbReference type="NCBI Taxonomy" id="155976"/>
    <lineage>
        <taxon>Bacteria</taxon>
        <taxon>Bacillati</taxon>
        <taxon>Actinomycetota</taxon>
        <taxon>Actinomycetes</taxon>
        <taxon>Pseudonocardiales</taxon>
        <taxon>Pseudonocardiaceae</taxon>
        <taxon>Actinokineospora</taxon>
    </lineage>
</organism>
<evidence type="ECO:0000313" key="9">
    <source>
        <dbReference type="EMBL" id="PPK68115.1"/>
    </source>
</evidence>
<dbReference type="Gene3D" id="1.20.1540.10">
    <property type="entry name" value="Rhomboid-like"/>
    <property type="match status" value="1"/>
</dbReference>
<evidence type="ECO:0000256" key="1">
    <source>
        <dbReference type="ARBA" id="ARBA00004141"/>
    </source>
</evidence>
<feature type="transmembrane region" description="Helical" evidence="7">
    <location>
        <begin position="60"/>
        <end position="80"/>
    </location>
</feature>
<feature type="transmembrane region" description="Helical" evidence="7">
    <location>
        <begin position="222"/>
        <end position="241"/>
    </location>
</feature>
<dbReference type="RefSeq" id="WP_245931280.1">
    <property type="nucleotide sequence ID" value="NZ_CP154825.1"/>
</dbReference>
<evidence type="ECO:0000256" key="4">
    <source>
        <dbReference type="ARBA" id="ARBA00022801"/>
    </source>
</evidence>
<evidence type="ECO:0000256" key="6">
    <source>
        <dbReference type="ARBA" id="ARBA00023136"/>
    </source>
</evidence>
<keyword evidence="9" id="KW-0645">Protease</keyword>
<dbReference type="InterPro" id="IPR050925">
    <property type="entry name" value="Rhomboid_protease_S54"/>
</dbReference>
<reference evidence="9 10" key="1">
    <citation type="submission" date="2018-02" db="EMBL/GenBank/DDBJ databases">
        <title>Genomic Encyclopedia of Archaeal and Bacterial Type Strains, Phase II (KMG-II): from individual species to whole genera.</title>
        <authorList>
            <person name="Goeker M."/>
        </authorList>
    </citation>
    <scope>NUCLEOTIDE SEQUENCE [LARGE SCALE GENOMIC DNA]</scope>
    <source>
        <strain evidence="9 10">YU 961-1</strain>
    </source>
</reference>
<evidence type="ECO:0000256" key="5">
    <source>
        <dbReference type="ARBA" id="ARBA00022989"/>
    </source>
</evidence>
<gene>
    <name evidence="9" type="ORF">CLV40_106350</name>
</gene>
<keyword evidence="4" id="KW-0378">Hydrolase</keyword>
<evidence type="ECO:0000313" key="10">
    <source>
        <dbReference type="Proteomes" id="UP000239203"/>
    </source>
</evidence>
<dbReference type="PANTHER" id="PTHR43731:SF14">
    <property type="entry name" value="PRESENILIN-ASSOCIATED RHOMBOID-LIKE PROTEIN, MITOCHONDRIAL"/>
    <property type="match status" value="1"/>
</dbReference>
<comment type="subcellular location">
    <subcellularLocation>
        <location evidence="1">Membrane</location>
        <topology evidence="1">Multi-pass membrane protein</topology>
    </subcellularLocation>
</comment>
<feature type="transmembrane region" description="Helical" evidence="7">
    <location>
        <begin position="170"/>
        <end position="190"/>
    </location>
</feature>
<feature type="transmembrane region" description="Helical" evidence="7">
    <location>
        <begin position="115"/>
        <end position="134"/>
    </location>
</feature>
<dbReference type="GO" id="GO:0016020">
    <property type="term" value="C:membrane"/>
    <property type="evidence" value="ECO:0007669"/>
    <property type="project" value="UniProtKB-SubCell"/>
</dbReference>
<dbReference type="GO" id="GO:0004252">
    <property type="term" value="F:serine-type endopeptidase activity"/>
    <property type="evidence" value="ECO:0007669"/>
    <property type="project" value="InterPro"/>
</dbReference>
<name>A0A2S6GS84_9PSEU</name>
<evidence type="ECO:0000256" key="3">
    <source>
        <dbReference type="ARBA" id="ARBA00022692"/>
    </source>
</evidence>
<feature type="transmembrane region" description="Helical" evidence="7">
    <location>
        <begin position="197"/>
        <end position="216"/>
    </location>
</feature>
<protein>
    <submittedName>
        <fullName evidence="9">Membrane associated rhomboid family serine protease</fullName>
    </submittedName>
</protein>
<dbReference type="PANTHER" id="PTHR43731">
    <property type="entry name" value="RHOMBOID PROTEASE"/>
    <property type="match status" value="1"/>
</dbReference>
<dbReference type="InterPro" id="IPR022764">
    <property type="entry name" value="Peptidase_S54_rhomboid_dom"/>
</dbReference>
<evidence type="ECO:0000256" key="2">
    <source>
        <dbReference type="ARBA" id="ARBA00009045"/>
    </source>
</evidence>
<comment type="caution">
    <text evidence="9">The sequence shown here is derived from an EMBL/GenBank/DDBJ whole genome shotgun (WGS) entry which is preliminary data.</text>
</comment>
<dbReference type="Proteomes" id="UP000239203">
    <property type="component" value="Unassembled WGS sequence"/>
</dbReference>
<accession>A0A2S6GS84</accession>
<dbReference type="Pfam" id="PF01694">
    <property type="entry name" value="Rhomboid"/>
    <property type="match status" value="1"/>
</dbReference>
<evidence type="ECO:0000259" key="8">
    <source>
        <dbReference type="Pfam" id="PF01694"/>
    </source>
</evidence>
<keyword evidence="3 7" id="KW-0812">Transmembrane</keyword>
<dbReference type="SUPFAM" id="SSF144091">
    <property type="entry name" value="Rhomboid-like"/>
    <property type="match status" value="1"/>
</dbReference>
<keyword evidence="6 7" id="KW-0472">Membrane</keyword>
<comment type="similarity">
    <text evidence="2">Belongs to the peptidase S54 family.</text>
</comment>
<dbReference type="AlphaFoldDB" id="A0A2S6GS84"/>
<keyword evidence="10" id="KW-1185">Reference proteome</keyword>
<feature type="transmembrane region" description="Helical" evidence="7">
    <location>
        <begin position="248"/>
        <end position="266"/>
    </location>
</feature>